<keyword evidence="2" id="KW-1185">Reference proteome</keyword>
<dbReference type="EMBL" id="MJBI02000001">
    <property type="protein sequence ID" value="RAI82644.1"/>
    <property type="molecule type" value="Genomic_DNA"/>
</dbReference>
<name>A0A2G5NSV0_9STAP</name>
<proteinExistence type="predicted"/>
<evidence type="ECO:0000313" key="2">
    <source>
        <dbReference type="Proteomes" id="UP000229523"/>
    </source>
</evidence>
<dbReference type="RefSeq" id="WP_099578028.1">
    <property type="nucleotide sequence ID" value="NZ_MJBI02000001.1"/>
</dbReference>
<comment type="caution">
    <text evidence="1">The sequence shown here is derived from an EMBL/GenBank/DDBJ whole genome shotgun (WGS) entry which is preliminary data.</text>
</comment>
<gene>
    <name evidence="1" type="ORF">BFS35_002870</name>
</gene>
<organism evidence="1 2">
    <name type="scientific">Macrococcoides goetzii</name>
    <dbReference type="NCBI Taxonomy" id="1891097"/>
    <lineage>
        <taxon>Bacteria</taxon>
        <taxon>Bacillati</taxon>
        <taxon>Bacillota</taxon>
        <taxon>Bacilli</taxon>
        <taxon>Bacillales</taxon>
        <taxon>Staphylococcaceae</taxon>
        <taxon>Macrococcoides</taxon>
    </lineage>
</organism>
<accession>A0A2G5NSV0</accession>
<sequence length="78" mass="9278">MHPEIGVAFNNLHQLRKDYFSSSIFINELNKHVEQDKWSVGEVIFHCYLLLKLTRQFSKYYIPIAKHCVALNTESYFL</sequence>
<protein>
    <submittedName>
        <fullName evidence="1">Uncharacterized protein</fullName>
    </submittedName>
</protein>
<evidence type="ECO:0000313" key="1">
    <source>
        <dbReference type="EMBL" id="RAI82644.1"/>
    </source>
</evidence>
<dbReference type="AlphaFoldDB" id="A0A2G5NSV0"/>
<dbReference type="Proteomes" id="UP000229523">
    <property type="component" value="Unassembled WGS sequence"/>
</dbReference>
<reference evidence="1 2" key="1">
    <citation type="journal article" date="2018" name="Front. Microbiol.">
        <title>Description and Comparative Genomics of Macrococcus caseolyticus subsp. hominis subsp. nov., Macrococcus goetzii sp. nov., Macrococcus epidermidis sp. nov., and Macrococcus bohemicus sp. nov., Novel Macrococci From Human Clinical Material With Virulence Potential and Suspected Uptake of Foreign DNA by Natural Transformation.</title>
        <authorList>
            <person name="Maslanova I."/>
            <person name="Wertheimer Z."/>
            <person name="Sedlacek I."/>
            <person name="Svec P."/>
            <person name="Indrakova A."/>
            <person name="Kovarovic V."/>
            <person name="Schumann P."/>
            <person name="Sproer C."/>
            <person name="Kralova S."/>
            <person name="Sedo O."/>
            <person name="Kristofova L."/>
            <person name="Vrbovska V."/>
            <person name="Fuzik T."/>
            <person name="Petras P."/>
            <person name="Zdrahal Z."/>
            <person name="Ruzickova V."/>
            <person name="Doskar J."/>
            <person name="Pantucek R."/>
        </authorList>
    </citation>
    <scope>NUCLEOTIDE SEQUENCE [LARGE SCALE GENOMIC DNA]</scope>
    <source>
        <strain evidence="1 2">CCM 4927</strain>
    </source>
</reference>